<dbReference type="EMBL" id="BPLR01014639">
    <property type="protein sequence ID" value="GIY70237.1"/>
    <property type="molecule type" value="Genomic_DNA"/>
</dbReference>
<accession>A0AAV4VIR6</accession>
<protein>
    <submittedName>
        <fullName evidence="1">Uncharacterized protein</fullName>
    </submittedName>
</protein>
<keyword evidence="2" id="KW-1185">Reference proteome</keyword>
<sequence>MIVLELLKRVVKSLPARSPLESQRIESKPLENVVRIDYTKVNKMFYCCHLDLNLIFVHKARKTSPPKKKKNWRGQKHPLVKGMPDGEGLSIIRLHAVPVWDIAANTNRHKYTLMHQEFGNSRRSLHRTHIII</sequence>
<gene>
    <name evidence="1" type="ORF">CEXT_244541</name>
</gene>
<comment type="caution">
    <text evidence="1">The sequence shown here is derived from an EMBL/GenBank/DDBJ whole genome shotgun (WGS) entry which is preliminary data.</text>
</comment>
<dbReference type="AlphaFoldDB" id="A0AAV4VIR6"/>
<reference evidence="1 2" key="1">
    <citation type="submission" date="2021-06" db="EMBL/GenBank/DDBJ databases">
        <title>Caerostris extrusa draft genome.</title>
        <authorList>
            <person name="Kono N."/>
            <person name="Arakawa K."/>
        </authorList>
    </citation>
    <scope>NUCLEOTIDE SEQUENCE [LARGE SCALE GENOMIC DNA]</scope>
</reference>
<evidence type="ECO:0000313" key="1">
    <source>
        <dbReference type="EMBL" id="GIY70237.1"/>
    </source>
</evidence>
<proteinExistence type="predicted"/>
<evidence type="ECO:0000313" key="2">
    <source>
        <dbReference type="Proteomes" id="UP001054945"/>
    </source>
</evidence>
<dbReference type="Proteomes" id="UP001054945">
    <property type="component" value="Unassembled WGS sequence"/>
</dbReference>
<name>A0AAV4VIR6_CAEEX</name>
<organism evidence="1 2">
    <name type="scientific">Caerostris extrusa</name>
    <name type="common">Bark spider</name>
    <name type="synonym">Caerostris bankana</name>
    <dbReference type="NCBI Taxonomy" id="172846"/>
    <lineage>
        <taxon>Eukaryota</taxon>
        <taxon>Metazoa</taxon>
        <taxon>Ecdysozoa</taxon>
        <taxon>Arthropoda</taxon>
        <taxon>Chelicerata</taxon>
        <taxon>Arachnida</taxon>
        <taxon>Araneae</taxon>
        <taxon>Araneomorphae</taxon>
        <taxon>Entelegynae</taxon>
        <taxon>Araneoidea</taxon>
        <taxon>Araneidae</taxon>
        <taxon>Caerostris</taxon>
    </lineage>
</organism>